<evidence type="ECO:0000313" key="4">
    <source>
        <dbReference type="EMBL" id="MBB5690987.1"/>
    </source>
</evidence>
<keyword evidence="3" id="KW-0963">Cytoplasm</keyword>
<keyword evidence="5" id="KW-1185">Reference proteome</keyword>
<keyword evidence="2 3" id="KW-0143">Chaperone</keyword>
<dbReference type="AlphaFoldDB" id="A0A840Y3N1"/>
<accession>A0A840Y3N1</accession>
<dbReference type="GO" id="GO:0005737">
    <property type="term" value="C:cytoplasm"/>
    <property type="evidence" value="ECO:0007669"/>
    <property type="project" value="UniProtKB-SubCell"/>
</dbReference>
<dbReference type="PANTHER" id="PTHR33620:SF1">
    <property type="entry name" value="UREASE ACCESSORY PROTEIN F"/>
    <property type="match status" value="1"/>
</dbReference>
<keyword evidence="1 3" id="KW-0996">Nickel insertion</keyword>
<dbReference type="RefSeq" id="WP_184486384.1">
    <property type="nucleotide sequence ID" value="NZ_JAAEDJ010000002.1"/>
</dbReference>
<organism evidence="4 5">
    <name type="scientific">Neoroseomonas alkaliterrae</name>
    <dbReference type="NCBI Taxonomy" id="1452450"/>
    <lineage>
        <taxon>Bacteria</taxon>
        <taxon>Pseudomonadati</taxon>
        <taxon>Pseudomonadota</taxon>
        <taxon>Alphaproteobacteria</taxon>
        <taxon>Acetobacterales</taxon>
        <taxon>Acetobacteraceae</taxon>
        <taxon>Neoroseomonas</taxon>
    </lineage>
</organism>
<sequence length="257" mass="26496">MASTTTRPPASGTITTTTITAATTITTTTATTSTDALYRLLAWLSPAYPVGAYTYSHGLEAAVEEGAVRDRAALVAYVATALRDGAGRVDGALLAAAHRAMERGRMRALDEAAELGMAWRGTAETAVEAEAQGTAFLAVTLVAWPEPRLAAFAARHPRRIVHAVAFGSAAAAHGVALREAAFGYLSAFAANLVSAGVRLVPLGQTDGQVAMAALMPAVAASTAAALAARMSTLGTASPALDLVSIRHETQYTRLFRS</sequence>
<evidence type="ECO:0000256" key="2">
    <source>
        <dbReference type="ARBA" id="ARBA00023186"/>
    </source>
</evidence>
<protein>
    <recommendedName>
        <fullName evidence="3">Urease accessory protein UreF</fullName>
    </recommendedName>
</protein>
<dbReference type="PANTHER" id="PTHR33620">
    <property type="entry name" value="UREASE ACCESSORY PROTEIN F"/>
    <property type="match status" value="1"/>
</dbReference>
<dbReference type="InterPro" id="IPR002639">
    <property type="entry name" value="UreF"/>
</dbReference>
<dbReference type="PIRSF" id="PIRSF009467">
    <property type="entry name" value="Ureas_acces_UreF"/>
    <property type="match status" value="1"/>
</dbReference>
<dbReference type="EMBL" id="JACIJE010000009">
    <property type="protein sequence ID" value="MBB5690987.1"/>
    <property type="molecule type" value="Genomic_DNA"/>
</dbReference>
<proteinExistence type="inferred from homology"/>
<dbReference type="Pfam" id="PF01730">
    <property type="entry name" value="UreF"/>
    <property type="match status" value="1"/>
</dbReference>
<gene>
    <name evidence="3" type="primary">ureF</name>
    <name evidence="4" type="ORF">FHS88_003130</name>
</gene>
<dbReference type="HAMAP" id="MF_01385">
    <property type="entry name" value="UreF"/>
    <property type="match status" value="1"/>
</dbReference>
<dbReference type="Proteomes" id="UP000562254">
    <property type="component" value="Unassembled WGS sequence"/>
</dbReference>
<dbReference type="InterPro" id="IPR038277">
    <property type="entry name" value="UreF_sf"/>
</dbReference>
<evidence type="ECO:0000256" key="1">
    <source>
        <dbReference type="ARBA" id="ARBA00022988"/>
    </source>
</evidence>
<dbReference type="Gene3D" id="1.10.4190.10">
    <property type="entry name" value="Urease accessory protein UreF"/>
    <property type="match status" value="1"/>
</dbReference>
<comment type="similarity">
    <text evidence="3">Belongs to the UreF family.</text>
</comment>
<dbReference type="GO" id="GO:0016151">
    <property type="term" value="F:nickel cation binding"/>
    <property type="evidence" value="ECO:0007669"/>
    <property type="project" value="UniProtKB-UniRule"/>
</dbReference>
<comment type="caution">
    <text evidence="4">The sequence shown here is derived from an EMBL/GenBank/DDBJ whole genome shotgun (WGS) entry which is preliminary data.</text>
</comment>
<comment type="subcellular location">
    <subcellularLocation>
        <location evidence="3">Cytoplasm</location>
    </subcellularLocation>
</comment>
<comment type="subunit">
    <text evidence="3">UreD, UreF and UreG form a complex that acts as a GTP-hydrolysis-dependent molecular chaperone, activating the urease apoprotein by helping to assemble the nickel containing metallocenter of UreC. The UreE protein probably delivers the nickel.</text>
</comment>
<evidence type="ECO:0000313" key="5">
    <source>
        <dbReference type="Proteomes" id="UP000562254"/>
    </source>
</evidence>
<comment type="function">
    <text evidence="3">Required for maturation of urease via the functional incorporation of the urease nickel metallocenter.</text>
</comment>
<evidence type="ECO:0000256" key="3">
    <source>
        <dbReference type="HAMAP-Rule" id="MF_01385"/>
    </source>
</evidence>
<name>A0A840Y3N1_9PROT</name>
<reference evidence="4 5" key="1">
    <citation type="submission" date="2020-08" db="EMBL/GenBank/DDBJ databases">
        <title>Genomic Encyclopedia of Type Strains, Phase IV (KMG-IV): sequencing the most valuable type-strain genomes for metagenomic binning, comparative biology and taxonomic classification.</title>
        <authorList>
            <person name="Goeker M."/>
        </authorList>
    </citation>
    <scope>NUCLEOTIDE SEQUENCE [LARGE SCALE GENOMIC DNA]</scope>
    <source>
        <strain evidence="4 5">DSM 25895</strain>
    </source>
</reference>